<evidence type="ECO:0000256" key="1">
    <source>
        <dbReference type="SAM" id="MobiDB-lite"/>
    </source>
</evidence>
<feature type="region of interest" description="Disordered" evidence="1">
    <location>
        <begin position="311"/>
        <end position="331"/>
    </location>
</feature>
<dbReference type="Proteomes" id="UP001652661">
    <property type="component" value="Chromosome 3R"/>
</dbReference>
<feature type="compositionally biased region" description="Low complexity" evidence="1">
    <location>
        <begin position="260"/>
        <end position="273"/>
    </location>
</feature>
<evidence type="ECO:0000313" key="2">
    <source>
        <dbReference type="Proteomes" id="UP001652661"/>
    </source>
</evidence>
<feature type="region of interest" description="Disordered" evidence="1">
    <location>
        <begin position="463"/>
        <end position="509"/>
    </location>
</feature>
<evidence type="ECO:0000313" key="3">
    <source>
        <dbReference type="RefSeq" id="XP_017035750.1"/>
    </source>
</evidence>
<dbReference type="RefSeq" id="XP_017035750.1">
    <property type="nucleotide sequence ID" value="XM_017180261.3"/>
</dbReference>
<proteinExistence type="predicted"/>
<name>A0A6P4J4F8_DROKI</name>
<dbReference type="OrthoDB" id="7865124at2759"/>
<feature type="compositionally biased region" description="Low complexity" evidence="1">
    <location>
        <begin position="487"/>
        <end position="500"/>
    </location>
</feature>
<feature type="compositionally biased region" description="Polar residues" evidence="1">
    <location>
        <begin position="320"/>
        <end position="331"/>
    </location>
</feature>
<gene>
    <name evidence="3" type="primary">LOC108084173</name>
</gene>
<organism evidence="2 3">
    <name type="scientific">Drosophila kikkawai</name>
    <name type="common">Fruit fly</name>
    <dbReference type="NCBI Taxonomy" id="30033"/>
    <lineage>
        <taxon>Eukaryota</taxon>
        <taxon>Metazoa</taxon>
        <taxon>Ecdysozoa</taxon>
        <taxon>Arthropoda</taxon>
        <taxon>Hexapoda</taxon>
        <taxon>Insecta</taxon>
        <taxon>Pterygota</taxon>
        <taxon>Neoptera</taxon>
        <taxon>Endopterygota</taxon>
        <taxon>Diptera</taxon>
        <taxon>Brachycera</taxon>
        <taxon>Muscomorpha</taxon>
        <taxon>Ephydroidea</taxon>
        <taxon>Drosophilidae</taxon>
        <taxon>Drosophila</taxon>
        <taxon>Sophophora</taxon>
    </lineage>
</organism>
<keyword evidence="2" id="KW-1185">Reference proteome</keyword>
<feature type="region of interest" description="Disordered" evidence="1">
    <location>
        <begin position="194"/>
        <end position="279"/>
    </location>
</feature>
<dbReference type="GeneID" id="108084173"/>
<accession>A0A6P4J4F8</accession>
<reference evidence="3" key="1">
    <citation type="submission" date="2025-08" db="UniProtKB">
        <authorList>
            <consortium name="RefSeq"/>
        </authorList>
    </citation>
    <scope>IDENTIFICATION</scope>
    <source>
        <strain evidence="3">14028-0561.14</strain>
        <tissue evidence="3">Whole fly</tissue>
    </source>
</reference>
<protein>
    <submittedName>
        <fullName evidence="3">Uncharacterized protein</fullName>
    </submittedName>
</protein>
<feature type="compositionally biased region" description="Polar residues" evidence="1">
    <location>
        <begin position="194"/>
        <end position="236"/>
    </location>
</feature>
<feature type="compositionally biased region" description="Basic and acidic residues" evidence="1">
    <location>
        <begin position="463"/>
        <end position="478"/>
    </location>
</feature>
<dbReference type="AlphaFoldDB" id="A0A6P4J4F8"/>
<sequence>MHRRCIICGQEPGKQCVYPRDMAEARRWQNLANLGKFAVDTESLYQHGCVCAMHLNRNHKCSSDLGGKSDAVCPPRRASDQISEQYQRPSVKWNHVETDRRCPPSTPQGCCPYITNKKPNVGMQMKSIYNIGLDRCRGAMIQGNLYSQMRKNYSRQQATGPTDGNEPRRNQSILPKLCACVNCPMLKSFKAAPNESTCPLTRPRSSPAPSVNSVNKPQQQRYSNSNQRAQNNTQKPRSCDRLSCYAYSQKQNQKKDDSHSSTTTSTAPSTTTNDSHRERMPDVRNKCCQACFNCQLRDQESQCSQHTLKRKASSAVASPRPSTQLKASSISTGRTCDRTISSKGLSSIRTYRSSQRSSSLASKYGMNMSSFGYGGGEKEYSIYAVNVLLMNGSRQNKYDNPNPEICVQESDLADCNERAIFPEVDKPSYRVCRAATSDQSNANGKQDDEDEANVLVLEEGRLDVCSPEDKSPQGESRSEQQFLEGMNSNQNQSKLQQSESKSIKRCTDHGIQPGQFGDNWINSPGAANYNKVLELQRSRINELENLLQQHIVLQQTIQARMAELQCQEPAKSANKK</sequence>